<feature type="region of interest" description="Disordered" evidence="1">
    <location>
        <begin position="62"/>
        <end position="84"/>
    </location>
</feature>
<evidence type="ECO:0000256" key="1">
    <source>
        <dbReference type="SAM" id="MobiDB-lite"/>
    </source>
</evidence>
<dbReference type="InterPro" id="IPR011990">
    <property type="entry name" value="TPR-like_helical_dom_sf"/>
</dbReference>
<dbReference type="Proteomes" id="UP000779574">
    <property type="component" value="Unassembled WGS sequence"/>
</dbReference>
<name>A0A9P8EE73_AURME</name>
<dbReference type="SUPFAM" id="SSF48452">
    <property type="entry name" value="TPR-like"/>
    <property type="match status" value="1"/>
</dbReference>
<reference evidence="2" key="2">
    <citation type="submission" date="2021-08" db="EMBL/GenBank/DDBJ databases">
        <authorList>
            <person name="Gostincar C."/>
            <person name="Sun X."/>
            <person name="Song Z."/>
            <person name="Gunde-Cimerman N."/>
        </authorList>
    </citation>
    <scope>NUCLEOTIDE SEQUENCE</scope>
    <source>
        <strain evidence="2">EXF-9911</strain>
    </source>
</reference>
<protein>
    <submittedName>
        <fullName evidence="2">Uncharacterized protein</fullName>
    </submittedName>
</protein>
<proteinExistence type="predicted"/>
<dbReference type="OrthoDB" id="626167at2759"/>
<accession>A0A9P8EE73</accession>
<dbReference type="AlphaFoldDB" id="A0A9P8EE73"/>
<organism evidence="2 3">
    <name type="scientific">Aureobasidium melanogenum</name>
    <name type="common">Aureobasidium pullulans var. melanogenum</name>
    <dbReference type="NCBI Taxonomy" id="46634"/>
    <lineage>
        <taxon>Eukaryota</taxon>
        <taxon>Fungi</taxon>
        <taxon>Dikarya</taxon>
        <taxon>Ascomycota</taxon>
        <taxon>Pezizomycotina</taxon>
        <taxon>Dothideomycetes</taxon>
        <taxon>Dothideomycetidae</taxon>
        <taxon>Dothideales</taxon>
        <taxon>Saccotheciaceae</taxon>
        <taxon>Aureobasidium</taxon>
    </lineage>
</organism>
<gene>
    <name evidence="2" type="ORF">KCU76_g9904</name>
</gene>
<evidence type="ECO:0000313" key="2">
    <source>
        <dbReference type="EMBL" id="KAG9688038.1"/>
    </source>
</evidence>
<dbReference type="EMBL" id="JAHFXF010000423">
    <property type="protein sequence ID" value="KAG9688038.1"/>
    <property type="molecule type" value="Genomic_DNA"/>
</dbReference>
<evidence type="ECO:0000313" key="3">
    <source>
        <dbReference type="Proteomes" id="UP000779574"/>
    </source>
</evidence>
<feature type="non-terminal residue" evidence="2">
    <location>
        <position position="174"/>
    </location>
</feature>
<reference evidence="2" key="1">
    <citation type="journal article" date="2021" name="J Fungi (Basel)">
        <title>Virulence traits and population genomics of the black yeast Aureobasidium melanogenum.</title>
        <authorList>
            <person name="Cernosa A."/>
            <person name="Sun X."/>
            <person name="Gostincar C."/>
            <person name="Fang C."/>
            <person name="Gunde-Cimerman N."/>
            <person name="Song Z."/>
        </authorList>
    </citation>
    <scope>NUCLEOTIDE SEQUENCE</scope>
    <source>
        <strain evidence="2">EXF-9911</strain>
    </source>
</reference>
<comment type="caution">
    <text evidence="2">The sequence shown here is derived from an EMBL/GenBank/DDBJ whole genome shotgun (WGS) entry which is preliminary data.</text>
</comment>
<dbReference type="Gene3D" id="1.25.40.10">
    <property type="entry name" value="Tetratricopeptide repeat domain"/>
    <property type="match status" value="1"/>
</dbReference>
<sequence length="174" mass="19333">MTKDTQSAFWDSIPSNLRNAVEQAVPSDMLQETLSLLKDPGSLETRYTQLKHLLKETINQEYQTKQSSEHRRNPDQSTNNPQCPPALFPLAMLQTETKQYTAAEGTCRQILAANPPSRPDSAATSNLIDVLNLQHKYAEAQTMAIQALPLLQNELGADSPQYLGLYAEIDGEFG</sequence>